<dbReference type="EMBL" id="KL659864">
    <property type="protein sequence ID" value="KFA68451.1"/>
    <property type="molecule type" value="Genomic_DNA"/>
</dbReference>
<sequence length="291" mass="33539">MSVISNGKAEVAFVKLNQPSDWLAFFESFQSLGTDWGIWEYCDPDNDTSHEKSRPKEPEPAPRQEPPVPPELTRDNERDWLLLEKQYNLALANFTVKRDMTRDDERAAHEQYKLRLDQWLKRDKRIERLNDYIRVAVSATYTVCIKDKATAKEKLKALKAYIAPRLDQDKQEAKKTYPVKVTSLEEADFRNDFLDAVRSVETFWGPARRDVDVALEDMRDPPKFEVLLRQFKRHAEEIRKPPRGAHANNLAAPAGNNQAAPVGNKPEDKDHDKPAGNFAKDPCPNTDRRRG</sequence>
<evidence type="ECO:0000256" key="1">
    <source>
        <dbReference type="SAM" id="MobiDB-lite"/>
    </source>
</evidence>
<name>A0A084QWW6_STAC4</name>
<feature type="compositionally biased region" description="Basic and acidic residues" evidence="1">
    <location>
        <begin position="47"/>
        <end position="62"/>
    </location>
</feature>
<dbReference type="AlphaFoldDB" id="A0A084QWW6"/>
<dbReference type="InParanoid" id="A0A084QWW6"/>
<organism evidence="2 3">
    <name type="scientific">Stachybotrys chlorohalonatus (strain IBT 40285)</name>
    <dbReference type="NCBI Taxonomy" id="1283841"/>
    <lineage>
        <taxon>Eukaryota</taxon>
        <taxon>Fungi</taxon>
        <taxon>Dikarya</taxon>
        <taxon>Ascomycota</taxon>
        <taxon>Pezizomycotina</taxon>
        <taxon>Sordariomycetes</taxon>
        <taxon>Hypocreomycetidae</taxon>
        <taxon>Hypocreales</taxon>
        <taxon>Stachybotryaceae</taxon>
        <taxon>Stachybotrys</taxon>
    </lineage>
</organism>
<proteinExistence type="predicted"/>
<dbReference type="HOGENOM" id="CLU_957044_0_0_1"/>
<feature type="region of interest" description="Disordered" evidence="1">
    <location>
        <begin position="47"/>
        <end position="73"/>
    </location>
</feature>
<evidence type="ECO:0000313" key="2">
    <source>
        <dbReference type="EMBL" id="KFA68451.1"/>
    </source>
</evidence>
<accession>A0A084QWW6</accession>
<evidence type="ECO:0000313" key="3">
    <source>
        <dbReference type="Proteomes" id="UP000028524"/>
    </source>
</evidence>
<protein>
    <submittedName>
        <fullName evidence="2">Uncharacterized protein</fullName>
    </submittedName>
</protein>
<feature type="region of interest" description="Disordered" evidence="1">
    <location>
        <begin position="237"/>
        <end position="291"/>
    </location>
</feature>
<reference evidence="2 3" key="1">
    <citation type="journal article" date="2014" name="BMC Genomics">
        <title>Comparative genome sequencing reveals chemotype-specific gene clusters in the toxigenic black mold Stachybotrys.</title>
        <authorList>
            <person name="Semeiks J."/>
            <person name="Borek D."/>
            <person name="Otwinowski Z."/>
            <person name="Grishin N.V."/>
        </authorList>
    </citation>
    <scope>NUCLEOTIDE SEQUENCE [LARGE SCALE GENOMIC DNA]</scope>
    <source>
        <strain evidence="2 3">IBT 40285</strain>
    </source>
</reference>
<keyword evidence="3" id="KW-1185">Reference proteome</keyword>
<feature type="compositionally biased region" description="Basic and acidic residues" evidence="1">
    <location>
        <begin position="265"/>
        <end position="274"/>
    </location>
</feature>
<gene>
    <name evidence="2" type="ORF">S40285_10834</name>
</gene>
<dbReference type="Proteomes" id="UP000028524">
    <property type="component" value="Unassembled WGS sequence"/>
</dbReference>